<keyword evidence="6 11" id="KW-0472">Membrane</keyword>
<dbReference type="InterPro" id="IPR001807">
    <property type="entry name" value="ClC"/>
</dbReference>
<keyword evidence="4 11" id="KW-1133">Transmembrane helix</keyword>
<evidence type="ECO:0000256" key="2">
    <source>
        <dbReference type="ARBA" id="ARBA00022448"/>
    </source>
</evidence>
<feature type="transmembrane region" description="Helical" evidence="11">
    <location>
        <begin position="395"/>
        <end position="416"/>
    </location>
</feature>
<dbReference type="Proteomes" id="UP000885680">
    <property type="component" value="Unassembled WGS sequence"/>
</dbReference>
<dbReference type="SUPFAM" id="SSF54631">
    <property type="entry name" value="CBS-domain pair"/>
    <property type="match status" value="1"/>
</dbReference>
<feature type="transmembrane region" description="Helical" evidence="11">
    <location>
        <begin position="80"/>
        <end position="99"/>
    </location>
</feature>
<protein>
    <submittedName>
        <fullName evidence="13">Chloride channel protein</fullName>
    </submittedName>
</protein>
<reference evidence="13" key="1">
    <citation type="journal article" date="2020" name="mSystems">
        <title>Genome- and Community-Level Interaction Insights into Carbon Utilization and Element Cycling Functions of Hydrothermarchaeota in Hydrothermal Sediment.</title>
        <authorList>
            <person name="Zhou Z."/>
            <person name="Liu Y."/>
            <person name="Xu W."/>
            <person name="Pan J."/>
            <person name="Luo Z.H."/>
            <person name="Li M."/>
        </authorList>
    </citation>
    <scope>NUCLEOTIDE SEQUENCE</scope>
    <source>
        <strain evidence="13">HyVt-347</strain>
    </source>
</reference>
<dbReference type="InterPro" id="IPR050368">
    <property type="entry name" value="ClC-type_chloride_channel"/>
</dbReference>
<feature type="transmembrane region" description="Helical" evidence="11">
    <location>
        <begin position="368"/>
        <end position="389"/>
    </location>
</feature>
<dbReference type="PANTHER" id="PTHR43427">
    <property type="entry name" value="CHLORIDE CHANNEL PROTEIN CLC-E"/>
    <property type="match status" value="1"/>
</dbReference>
<dbReference type="CDD" id="cd00400">
    <property type="entry name" value="Voltage_gated_ClC"/>
    <property type="match status" value="1"/>
</dbReference>
<evidence type="ECO:0000313" key="14">
    <source>
        <dbReference type="Proteomes" id="UP000885680"/>
    </source>
</evidence>
<evidence type="ECO:0000256" key="4">
    <source>
        <dbReference type="ARBA" id="ARBA00022989"/>
    </source>
</evidence>
<keyword evidence="2" id="KW-0813">Transport</keyword>
<feature type="transmembrane region" description="Helical" evidence="11">
    <location>
        <begin position="254"/>
        <end position="274"/>
    </location>
</feature>
<dbReference type="AlphaFoldDB" id="A0A9C9NI65"/>
<comment type="subcellular location">
    <subcellularLocation>
        <location evidence="1">Membrane</location>
        <topology evidence="1">Multi-pass membrane protein</topology>
    </subcellularLocation>
</comment>
<keyword evidence="3 11" id="KW-0812">Transmembrane</keyword>
<evidence type="ECO:0000256" key="11">
    <source>
        <dbReference type="SAM" id="Phobius"/>
    </source>
</evidence>
<dbReference type="EMBL" id="DRGN01000227">
    <property type="protein sequence ID" value="HEU01768.1"/>
    <property type="molecule type" value="Genomic_DNA"/>
</dbReference>
<evidence type="ECO:0000313" key="13">
    <source>
        <dbReference type="EMBL" id="HEU01768.1"/>
    </source>
</evidence>
<organism evidence="13 14">
    <name type="scientific">Aurantimonas coralicida</name>
    <dbReference type="NCBI Taxonomy" id="182270"/>
    <lineage>
        <taxon>Bacteria</taxon>
        <taxon>Pseudomonadati</taxon>
        <taxon>Pseudomonadota</taxon>
        <taxon>Alphaproteobacteria</taxon>
        <taxon>Hyphomicrobiales</taxon>
        <taxon>Aurantimonadaceae</taxon>
        <taxon>Aurantimonas</taxon>
    </lineage>
</organism>
<dbReference type="Gene3D" id="3.10.580.10">
    <property type="entry name" value="CBS-domain"/>
    <property type="match status" value="1"/>
</dbReference>
<dbReference type="InterPro" id="IPR000644">
    <property type="entry name" value="CBS_dom"/>
</dbReference>
<evidence type="ECO:0000256" key="5">
    <source>
        <dbReference type="ARBA" id="ARBA00023065"/>
    </source>
</evidence>
<keyword evidence="5" id="KW-0406">Ion transport</keyword>
<dbReference type="PROSITE" id="PS51371">
    <property type="entry name" value="CBS"/>
    <property type="match status" value="1"/>
</dbReference>
<evidence type="ECO:0000256" key="3">
    <source>
        <dbReference type="ARBA" id="ARBA00022692"/>
    </source>
</evidence>
<comment type="caution">
    <text evidence="13">The sequence shown here is derived from an EMBL/GenBank/DDBJ whole genome shotgun (WGS) entry which is preliminary data.</text>
</comment>
<dbReference type="GO" id="GO:0005254">
    <property type="term" value="F:chloride channel activity"/>
    <property type="evidence" value="ECO:0007669"/>
    <property type="project" value="UniProtKB-KW"/>
</dbReference>
<keyword evidence="10" id="KW-0129">CBS domain</keyword>
<feature type="transmembrane region" description="Helical" evidence="11">
    <location>
        <begin position="336"/>
        <end position="356"/>
    </location>
</feature>
<dbReference type="Pfam" id="PF00654">
    <property type="entry name" value="Voltage_CLC"/>
    <property type="match status" value="1"/>
</dbReference>
<keyword evidence="7" id="KW-0869">Chloride channel</keyword>
<evidence type="ECO:0000256" key="10">
    <source>
        <dbReference type="PROSITE-ProRule" id="PRU00703"/>
    </source>
</evidence>
<evidence type="ECO:0000256" key="7">
    <source>
        <dbReference type="ARBA" id="ARBA00023173"/>
    </source>
</evidence>
<feature type="transmembrane region" description="Helical" evidence="11">
    <location>
        <begin position="32"/>
        <end position="60"/>
    </location>
</feature>
<sequence length="572" mass="60540">MSVESPSVPSVAPIAPEAEAPPEREVALPIMLLLALVVGIVAGLGAIVFKYLIAFIYNFAFYGRISLDFDPNAYGAPSPWGAGIILVPVIGGLIVVWLVRSFAPEAKGHGVPEVMYAIYHNGGNVRGVVAVVKSLASAISIGTGASVGREGPIIQIGSSFGSTFARALGLVRHQKITLLSAGAGAGIAATFNTPLGGVLFASEVLLPEISARTFLPVVVATATSTYVFRLAMGIESAFLLPLGAFGQTEAVNGAELVLAALLGVVVGVAAWLFVKLLAASEDLFEQSRLNPYVQNIIGMTSVGLMGYVFLLTSGQYHIYSVGYATIQDIIDGGHTSALLLLLLFAGKLVATCLSLGSGASGGIFSPSLFMGAMVGGATSAAMTAIVMIFEMTRDYEIILPLVLAVAIAIGVRRALIQSDIYTIKLRRRGRPIPTDRTTNMFLVQPVSEVMETSFEMLPGSMTVSDALKHIDVETTRVILTDGNRITGFVRFGTIPYRADRFASQTLADIGSTEFIIASTQNNLNTVVTRMNRRNRSYAIVVNDVRGLPRPEDIAGIISREEIAKAVVQNHYG</sequence>
<keyword evidence="8" id="KW-0868">Chloride</keyword>
<gene>
    <name evidence="13" type="ORF">ENH89_15865</name>
</gene>
<dbReference type="Gene3D" id="1.10.3080.10">
    <property type="entry name" value="Clc chloride channel"/>
    <property type="match status" value="1"/>
</dbReference>
<dbReference type="PANTHER" id="PTHR43427:SF6">
    <property type="entry name" value="CHLORIDE CHANNEL PROTEIN CLC-E"/>
    <property type="match status" value="1"/>
</dbReference>
<accession>A0A9C9NI65</accession>
<keyword evidence="9" id="KW-0407">Ion channel</keyword>
<feature type="domain" description="CBS" evidence="12">
    <location>
        <begin position="510"/>
        <end position="572"/>
    </location>
</feature>
<dbReference type="GO" id="GO:0034707">
    <property type="term" value="C:chloride channel complex"/>
    <property type="evidence" value="ECO:0007669"/>
    <property type="project" value="UniProtKB-KW"/>
</dbReference>
<dbReference type="PRINTS" id="PR00762">
    <property type="entry name" value="CLCHANNEL"/>
</dbReference>
<dbReference type="InterPro" id="IPR046342">
    <property type="entry name" value="CBS_dom_sf"/>
</dbReference>
<evidence type="ECO:0000256" key="8">
    <source>
        <dbReference type="ARBA" id="ARBA00023214"/>
    </source>
</evidence>
<feature type="transmembrane region" description="Helical" evidence="11">
    <location>
        <begin position="214"/>
        <end position="234"/>
    </location>
</feature>
<dbReference type="SUPFAM" id="SSF81340">
    <property type="entry name" value="Clc chloride channel"/>
    <property type="match status" value="1"/>
</dbReference>
<evidence type="ECO:0000256" key="6">
    <source>
        <dbReference type="ARBA" id="ARBA00023136"/>
    </source>
</evidence>
<evidence type="ECO:0000259" key="12">
    <source>
        <dbReference type="PROSITE" id="PS51371"/>
    </source>
</evidence>
<evidence type="ECO:0000256" key="9">
    <source>
        <dbReference type="ARBA" id="ARBA00023303"/>
    </source>
</evidence>
<evidence type="ECO:0000256" key="1">
    <source>
        <dbReference type="ARBA" id="ARBA00004141"/>
    </source>
</evidence>
<name>A0A9C9NI65_9HYPH</name>
<dbReference type="InterPro" id="IPR014743">
    <property type="entry name" value="Cl-channel_core"/>
</dbReference>
<feature type="transmembrane region" description="Helical" evidence="11">
    <location>
        <begin position="295"/>
        <end position="316"/>
    </location>
</feature>
<proteinExistence type="predicted"/>